<evidence type="ECO:0000313" key="3">
    <source>
        <dbReference type="Proteomes" id="UP001597131"/>
    </source>
</evidence>
<dbReference type="Proteomes" id="UP001597131">
    <property type="component" value="Unassembled WGS sequence"/>
</dbReference>
<keyword evidence="3" id="KW-1185">Reference proteome</keyword>
<dbReference type="Pfam" id="PF00085">
    <property type="entry name" value="Thioredoxin"/>
    <property type="match status" value="1"/>
</dbReference>
<organism evidence="2 3">
    <name type="scientific">Salegentibacter chungangensis</name>
    <dbReference type="NCBI Taxonomy" id="1335724"/>
    <lineage>
        <taxon>Bacteria</taxon>
        <taxon>Pseudomonadati</taxon>
        <taxon>Bacteroidota</taxon>
        <taxon>Flavobacteriia</taxon>
        <taxon>Flavobacteriales</taxon>
        <taxon>Flavobacteriaceae</taxon>
        <taxon>Salegentibacter</taxon>
    </lineage>
</organism>
<protein>
    <submittedName>
        <fullName evidence="2">Thioredoxin family protein</fullName>
    </submittedName>
</protein>
<dbReference type="Gene3D" id="3.40.30.10">
    <property type="entry name" value="Glutaredoxin"/>
    <property type="match status" value="1"/>
</dbReference>
<sequence>MHKLLLIFLALALGGNSDKTKEISKTTTGTKIQTDMLIGEFEPEELKEEPYAGWFNSVYDDYTPEEKALQTIDENISDYEITVFMGTWCGDSKRETPKLLKILEETGYDMDKFTIIGVNHSKSTPGNMEEEFQVHRVPTIIFSKNGKEVNRFVEYAQQSLAKDIAKIVSGKDYSNSYAK</sequence>
<name>A0ABW3NQ28_9FLAO</name>
<reference evidence="3" key="1">
    <citation type="journal article" date="2019" name="Int. J. Syst. Evol. Microbiol.">
        <title>The Global Catalogue of Microorganisms (GCM) 10K type strain sequencing project: providing services to taxonomists for standard genome sequencing and annotation.</title>
        <authorList>
            <consortium name="The Broad Institute Genomics Platform"/>
            <consortium name="The Broad Institute Genome Sequencing Center for Infectious Disease"/>
            <person name="Wu L."/>
            <person name="Ma J."/>
        </authorList>
    </citation>
    <scope>NUCLEOTIDE SEQUENCE [LARGE SCALE GENOMIC DNA]</scope>
    <source>
        <strain evidence="3">CCUG 64793</strain>
    </source>
</reference>
<gene>
    <name evidence="2" type="ORF">ACFQ3Q_05195</name>
</gene>
<dbReference type="EMBL" id="JBHTLI010000001">
    <property type="protein sequence ID" value="MFD1095137.1"/>
    <property type="molecule type" value="Genomic_DNA"/>
</dbReference>
<dbReference type="PROSITE" id="PS51352">
    <property type="entry name" value="THIOREDOXIN_2"/>
    <property type="match status" value="1"/>
</dbReference>
<dbReference type="SUPFAM" id="SSF52833">
    <property type="entry name" value="Thioredoxin-like"/>
    <property type="match status" value="1"/>
</dbReference>
<dbReference type="CDD" id="cd02947">
    <property type="entry name" value="TRX_family"/>
    <property type="match status" value="1"/>
</dbReference>
<evidence type="ECO:0000259" key="1">
    <source>
        <dbReference type="PROSITE" id="PS51352"/>
    </source>
</evidence>
<accession>A0ABW3NQ28</accession>
<dbReference type="InterPro" id="IPR013766">
    <property type="entry name" value="Thioredoxin_domain"/>
</dbReference>
<comment type="caution">
    <text evidence="2">The sequence shown here is derived from an EMBL/GenBank/DDBJ whole genome shotgun (WGS) entry which is preliminary data.</text>
</comment>
<evidence type="ECO:0000313" key="2">
    <source>
        <dbReference type="EMBL" id="MFD1095137.1"/>
    </source>
</evidence>
<proteinExistence type="predicted"/>
<dbReference type="RefSeq" id="WP_380743616.1">
    <property type="nucleotide sequence ID" value="NZ_JBHTLI010000001.1"/>
</dbReference>
<dbReference type="InterPro" id="IPR036249">
    <property type="entry name" value="Thioredoxin-like_sf"/>
</dbReference>
<feature type="domain" description="Thioredoxin" evidence="1">
    <location>
        <begin position="57"/>
        <end position="173"/>
    </location>
</feature>